<protein>
    <submittedName>
        <fullName evidence="1">Uncharacterized protein</fullName>
    </submittedName>
</protein>
<dbReference type="EMBL" id="CYGY02000039">
    <property type="protein sequence ID" value="SIT44361.1"/>
    <property type="molecule type" value="Genomic_DNA"/>
</dbReference>
<dbReference type="AlphaFoldDB" id="A0A1N7SAL0"/>
<evidence type="ECO:0000313" key="2">
    <source>
        <dbReference type="Proteomes" id="UP000195569"/>
    </source>
</evidence>
<dbReference type="Proteomes" id="UP000195569">
    <property type="component" value="Unassembled WGS sequence"/>
</dbReference>
<sequence>MHPDYRVLGTKTKDLVIRPIPAGSWIPGSNAHTIECYTAIAQIVAGWSGPVLPDTASNQRR</sequence>
<comment type="caution">
    <text evidence="1">The sequence shown here is derived from an EMBL/GenBank/DDBJ whole genome shotgun (WGS) entry which is preliminary data.</text>
</comment>
<keyword evidence="2" id="KW-1185">Reference proteome</keyword>
<accession>A0A1N7SAL0</accession>
<proteinExistence type="predicted"/>
<evidence type="ECO:0000313" key="1">
    <source>
        <dbReference type="EMBL" id="SIT44361.1"/>
    </source>
</evidence>
<organism evidence="1 2">
    <name type="scientific">Paraburkholderia piptadeniae</name>
    <dbReference type="NCBI Taxonomy" id="1701573"/>
    <lineage>
        <taxon>Bacteria</taxon>
        <taxon>Pseudomonadati</taxon>
        <taxon>Pseudomonadota</taxon>
        <taxon>Betaproteobacteria</taxon>
        <taxon>Burkholderiales</taxon>
        <taxon>Burkholderiaceae</taxon>
        <taxon>Paraburkholderia</taxon>
    </lineage>
</organism>
<reference evidence="1" key="1">
    <citation type="submission" date="2016-12" db="EMBL/GenBank/DDBJ databases">
        <authorList>
            <person name="Moulin L."/>
        </authorList>
    </citation>
    <scope>NUCLEOTIDE SEQUENCE [LARGE SCALE GENOMIC DNA]</scope>
    <source>
        <strain evidence="1">STM 7183</strain>
    </source>
</reference>
<name>A0A1N7SAL0_9BURK</name>
<gene>
    <name evidence="1" type="ORF">BN2476_390034</name>
</gene>